<dbReference type="InterPro" id="IPR046200">
    <property type="entry name" value="DUF6233"/>
</dbReference>
<dbReference type="Pfam" id="PF19746">
    <property type="entry name" value="DUF6233"/>
    <property type="match status" value="1"/>
</dbReference>
<gene>
    <name evidence="2" type="ORF">SCOCK_580013</name>
</gene>
<dbReference type="Proteomes" id="UP001152519">
    <property type="component" value="Unassembled WGS sequence"/>
</dbReference>
<organism evidence="2 3">
    <name type="scientific">Actinacidiphila cocklensis</name>
    <dbReference type="NCBI Taxonomy" id="887465"/>
    <lineage>
        <taxon>Bacteria</taxon>
        <taxon>Bacillati</taxon>
        <taxon>Actinomycetota</taxon>
        <taxon>Actinomycetes</taxon>
        <taxon>Kitasatosporales</taxon>
        <taxon>Streptomycetaceae</taxon>
        <taxon>Actinacidiphila</taxon>
    </lineage>
</organism>
<keyword evidence="3" id="KW-1185">Reference proteome</keyword>
<dbReference type="AlphaFoldDB" id="A0A9W4GV62"/>
<proteinExistence type="predicted"/>
<protein>
    <submittedName>
        <fullName evidence="2">Uncharacterized protein</fullName>
    </submittedName>
</protein>
<reference evidence="2" key="1">
    <citation type="submission" date="2021-05" db="EMBL/GenBank/DDBJ databases">
        <authorList>
            <person name="Arsene-Ploetze F."/>
        </authorList>
    </citation>
    <scope>NUCLEOTIDE SEQUENCE</scope>
    <source>
        <strain evidence="2">DSM 42138</strain>
    </source>
</reference>
<name>A0A9W4GV62_9ACTN</name>
<evidence type="ECO:0000313" key="2">
    <source>
        <dbReference type="EMBL" id="CAG6397587.1"/>
    </source>
</evidence>
<dbReference type="RefSeq" id="WP_251497928.1">
    <property type="nucleotide sequence ID" value="NZ_CAJSLV010000090.1"/>
</dbReference>
<evidence type="ECO:0000313" key="3">
    <source>
        <dbReference type="Proteomes" id="UP001152519"/>
    </source>
</evidence>
<accession>A0A9W4GV62</accession>
<dbReference type="EMBL" id="CAJSLV010000090">
    <property type="protein sequence ID" value="CAG6397587.1"/>
    <property type="molecule type" value="Genomic_DNA"/>
</dbReference>
<evidence type="ECO:0000256" key="1">
    <source>
        <dbReference type="SAM" id="MobiDB-lite"/>
    </source>
</evidence>
<feature type="region of interest" description="Disordered" evidence="1">
    <location>
        <begin position="143"/>
        <end position="167"/>
    </location>
</feature>
<comment type="caution">
    <text evidence="2">The sequence shown here is derived from an EMBL/GenBank/DDBJ whole genome shotgun (WGS) entry which is preliminary data.</text>
</comment>
<sequence length="167" mass="18378">MSEGAERELPRADGPLVKVTLPDGQHLYAVAKGRRREADGSWWFDLQIHLPGQGHDRDRLQALPAAVDFRAPADVCEPIEGQAYDQVPTERYGATPAWRIEEPAYFGLQRGPARIVHRGDCRAVRDLSRPATTGQARAVLERDDTAPCPTCRPDRPLRAGGAASHPI</sequence>